<reference evidence="1 2" key="1">
    <citation type="submission" date="2018-10" db="EMBL/GenBank/DDBJ databases">
        <title>Paraburkholderia sp. 7MK8-2, isolated from soil.</title>
        <authorList>
            <person name="Gao Z.-H."/>
            <person name="Qiu L.-H."/>
        </authorList>
    </citation>
    <scope>NUCLEOTIDE SEQUENCE [LARGE SCALE GENOMIC DNA]</scope>
    <source>
        <strain evidence="1 2">7MK8-2</strain>
    </source>
</reference>
<protein>
    <recommendedName>
        <fullName evidence="3">Hint domain-containing protein</fullName>
    </recommendedName>
</protein>
<evidence type="ECO:0008006" key="3">
    <source>
        <dbReference type="Google" id="ProtNLM"/>
    </source>
</evidence>
<dbReference type="InterPro" id="IPR036844">
    <property type="entry name" value="Hint_dom_sf"/>
</dbReference>
<dbReference type="Gene3D" id="2.170.16.10">
    <property type="entry name" value="Hedgehog/Intein (Hint) domain"/>
    <property type="match status" value="1"/>
</dbReference>
<dbReference type="InterPro" id="IPR006141">
    <property type="entry name" value="Intein_N"/>
</dbReference>
<dbReference type="EMBL" id="RBZV01000004">
    <property type="protein sequence ID" value="RKP48431.1"/>
    <property type="molecule type" value="Genomic_DNA"/>
</dbReference>
<sequence length="211" mass="23815">MWDAVSATRAGIQGGAAHCHCVMAGTAIEMADGSTQPIECFEGGERVRTLTGDARVMAVHRATLGVTRRVIEMKGSYGRSLFISDDHPFWTHFEDDGVQMQWWGTYNFSHYLVDKCSDARATCEIDAQVLRFDVPNTHATVDGWRHVRPIYHAMSPDTPLFHLQVDAGGSYIAEGFVVSSYADDDECLGMRWEVERRDDRFEQFMQRLMPS</sequence>
<gene>
    <name evidence="1" type="ORF">D7S89_14090</name>
</gene>
<evidence type="ECO:0000313" key="2">
    <source>
        <dbReference type="Proteomes" id="UP000280434"/>
    </source>
</evidence>
<dbReference type="GO" id="GO:0016539">
    <property type="term" value="P:intein-mediated protein splicing"/>
    <property type="evidence" value="ECO:0007669"/>
    <property type="project" value="InterPro"/>
</dbReference>
<dbReference type="PROSITE" id="PS50817">
    <property type="entry name" value="INTEIN_N_TER"/>
    <property type="match status" value="1"/>
</dbReference>
<dbReference type="AlphaFoldDB" id="A0A494XFH9"/>
<name>A0A494XFH9_9BURK</name>
<dbReference type="Proteomes" id="UP000280434">
    <property type="component" value="Unassembled WGS sequence"/>
</dbReference>
<comment type="caution">
    <text evidence="1">The sequence shown here is derived from an EMBL/GenBank/DDBJ whole genome shotgun (WGS) entry which is preliminary data.</text>
</comment>
<proteinExistence type="predicted"/>
<accession>A0A494XFH9</accession>
<organism evidence="1 2">
    <name type="scientific">Trinickia fusca</name>
    <dbReference type="NCBI Taxonomy" id="2419777"/>
    <lineage>
        <taxon>Bacteria</taxon>
        <taxon>Pseudomonadati</taxon>
        <taxon>Pseudomonadota</taxon>
        <taxon>Betaproteobacteria</taxon>
        <taxon>Burkholderiales</taxon>
        <taxon>Burkholderiaceae</taxon>
        <taxon>Trinickia</taxon>
    </lineage>
</organism>
<dbReference type="SUPFAM" id="SSF51294">
    <property type="entry name" value="Hedgehog/intein (Hint) domain"/>
    <property type="match status" value="1"/>
</dbReference>
<keyword evidence="2" id="KW-1185">Reference proteome</keyword>
<evidence type="ECO:0000313" key="1">
    <source>
        <dbReference type="EMBL" id="RKP48431.1"/>
    </source>
</evidence>